<feature type="compositionally biased region" description="Basic residues" evidence="10">
    <location>
        <begin position="403"/>
        <end position="414"/>
    </location>
</feature>
<dbReference type="FunFam" id="1.10.20.10:FF:000002">
    <property type="entry name" value="Histone H4"/>
    <property type="match status" value="1"/>
</dbReference>
<feature type="transmembrane region" description="Helical" evidence="11">
    <location>
        <begin position="378"/>
        <end position="395"/>
    </location>
</feature>
<dbReference type="SUPFAM" id="SSF47113">
    <property type="entry name" value="Histone-fold"/>
    <property type="match status" value="1"/>
</dbReference>
<dbReference type="Proteomes" id="UP000306954">
    <property type="component" value="Unassembled WGS sequence"/>
</dbReference>
<dbReference type="GO" id="GO:0046982">
    <property type="term" value="F:protein heterodimerization activity"/>
    <property type="evidence" value="ECO:0007669"/>
    <property type="project" value="InterPro"/>
</dbReference>
<dbReference type="InterPro" id="IPR001951">
    <property type="entry name" value="Histone_H4"/>
</dbReference>
<comment type="subunit">
    <text evidence="9">The nucleosome is a histone octamer containing two molecules each of H2A, H2B, H3 and H4 assembled in one H3-H4 heterotetramer and two H2A-H2B heterodimers. The octamer wraps approximately 147 bp of DNA.</text>
</comment>
<gene>
    <name evidence="13" type="ORF">E3P90_00224</name>
</gene>
<evidence type="ECO:0000256" key="2">
    <source>
        <dbReference type="ARBA" id="ARBA00004123"/>
    </source>
</evidence>
<dbReference type="GO" id="GO:0003677">
    <property type="term" value="F:DNA binding"/>
    <property type="evidence" value="ECO:0007669"/>
    <property type="project" value="UniProtKB-KW"/>
</dbReference>
<evidence type="ECO:0000256" key="7">
    <source>
        <dbReference type="ARBA" id="ARBA00023242"/>
    </source>
</evidence>
<comment type="caution">
    <text evidence="13">The sequence shown here is derived from an EMBL/GenBank/DDBJ whole genome shotgun (WGS) entry which is preliminary data.</text>
</comment>
<accession>A0A4T0HLQ6</accession>
<keyword evidence="5 9" id="KW-0158">Chromosome</keyword>
<dbReference type="InterPro" id="IPR009072">
    <property type="entry name" value="Histone-fold"/>
</dbReference>
<dbReference type="CDD" id="cd22912">
    <property type="entry name" value="HFD_H4"/>
    <property type="match status" value="1"/>
</dbReference>
<feature type="transmembrane region" description="Helical" evidence="11">
    <location>
        <begin position="149"/>
        <end position="169"/>
    </location>
</feature>
<feature type="region of interest" description="Disordered" evidence="10">
    <location>
        <begin position="403"/>
        <end position="426"/>
    </location>
</feature>
<dbReference type="InterPro" id="IPR035425">
    <property type="entry name" value="CENP-T/H4_C"/>
</dbReference>
<comment type="function">
    <text evidence="1 9">Core component of nucleosome. Nucleosomes wrap and compact DNA into chromatin, limiting DNA accessibility to the cellular machineries which require DNA as a template. Histones thereby play a central role in transcription regulation, DNA repair, DNA replication and chromosomal stability. DNA accessibility is regulated via a complex set of post-translational modifications of histones, also called histone code, and nucleosome remodeling.</text>
</comment>
<reference evidence="13 14" key="1">
    <citation type="submission" date="2019-03" db="EMBL/GenBank/DDBJ databases">
        <title>Sequencing 23 genomes of Wallemia ichthyophaga.</title>
        <authorList>
            <person name="Gostincar C."/>
        </authorList>
    </citation>
    <scope>NUCLEOTIDE SEQUENCE [LARGE SCALE GENOMIC DNA]</scope>
    <source>
        <strain evidence="13 14">EXF-8621</strain>
    </source>
</reference>
<evidence type="ECO:0000256" key="4">
    <source>
        <dbReference type="ARBA" id="ARBA00006564"/>
    </source>
</evidence>
<keyword evidence="6 9" id="KW-0238">DNA-binding</keyword>
<evidence type="ECO:0000256" key="9">
    <source>
        <dbReference type="RuleBase" id="RU000528"/>
    </source>
</evidence>
<evidence type="ECO:0000256" key="5">
    <source>
        <dbReference type="ARBA" id="ARBA00022454"/>
    </source>
</evidence>
<comment type="similarity">
    <text evidence="4 9">Belongs to the histone H4 family.</text>
</comment>
<feature type="transmembrane region" description="Helical" evidence="11">
    <location>
        <begin position="306"/>
        <end position="324"/>
    </location>
</feature>
<name>A0A4T0HLQ6_WALIC</name>
<dbReference type="EMBL" id="SPOF01000002">
    <property type="protein sequence ID" value="TIB17046.1"/>
    <property type="molecule type" value="Genomic_DNA"/>
</dbReference>
<evidence type="ECO:0000256" key="6">
    <source>
        <dbReference type="ARBA" id="ARBA00023125"/>
    </source>
</evidence>
<evidence type="ECO:0000313" key="13">
    <source>
        <dbReference type="EMBL" id="TIB17046.1"/>
    </source>
</evidence>
<dbReference type="PROSITE" id="PS00047">
    <property type="entry name" value="HISTONE_H4"/>
    <property type="match status" value="1"/>
</dbReference>
<feature type="domain" description="CENP-T/Histone H4 histone fold" evidence="12">
    <location>
        <begin position="45"/>
        <end position="97"/>
    </location>
</feature>
<evidence type="ECO:0000256" key="11">
    <source>
        <dbReference type="SAM" id="Phobius"/>
    </source>
</evidence>
<organism evidence="13 14">
    <name type="scientific">Wallemia ichthyophaga</name>
    <dbReference type="NCBI Taxonomy" id="245174"/>
    <lineage>
        <taxon>Eukaryota</taxon>
        <taxon>Fungi</taxon>
        <taxon>Dikarya</taxon>
        <taxon>Basidiomycota</taxon>
        <taxon>Wallemiomycotina</taxon>
        <taxon>Wallemiomycetes</taxon>
        <taxon>Wallemiales</taxon>
        <taxon>Wallemiaceae</taxon>
        <taxon>Wallemia</taxon>
    </lineage>
</organism>
<dbReference type="InterPro" id="IPR019809">
    <property type="entry name" value="Histone_H4_CS"/>
</dbReference>
<dbReference type="Pfam" id="PF15511">
    <property type="entry name" value="CENP-T_C"/>
    <property type="match status" value="1"/>
</dbReference>
<keyword evidence="11" id="KW-1133">Transmembrane helix</keyword>
<feature type="transmembrane region" description="Helical" evidence="11">
    <location>
        <begin position="236"/>
        <end position="260"/>
    </location>
</feature>
<dbReference type="AlphaFoldDB" id="A0A4T0HLQ6"/>
<feature type="compositionally biased region" description="Polar residues" evidence="10">
    <location>
        <begin position="417"/>
        <end position="426"/>
    </location>
</feature>
<evidence type="ECO:0000256" key="3">
    <source>
        <dbReference type="ARBA" id="ARBA00004286"/>
    </source>
</evidence>
<dbReference type="GO" id="GO:0030527">
    <property type="term" value="F:structural constituent of chromatin"/>
    <property type="evidence" value="ECO:0007669"/>
    <property type="project" value="InterPro"/>
</dbReference>
<keyword evidence="8 9" id="KW-0544">Nucleosome core</keyword>
<evidence type="ECO:0000313" key="14">
    <source>
        <dbReference type="Proteomes" id="UP000306954"/>
    </source>
</evidence>
<keyword evidence="11" id="KW-0472">Membrane</keyword>
<dbReference type="SMART" id="SM00417">
    <property type="entry name" value="H4"/>
    <property type="match status" value="1"/>
</dbReference>
<evidence type="ECO:0000256" key="1">
    <source>
        <dbReference type="ARBA" id="ARBA00002001"/>
    </source>
</evidence>
<evidence type="ECO:0000259" key="12">
    <source>
        <dbReference type="Pfam" id="PF15511"/>
    </source>
</evidence>
<feature type="transmembrane region" description="Helical" evidence="11">
    <location>
        <begin position="336"/>
        <end position="358"/>
    </location>
</feature>
<dbReference type="GO" id="GO:0005634">
    <property type="term" value="C:nucleus"/>
    <property type="evidence" value="ECO:0007669"/>
    <property type="project" value="UniProtKB-SubCell"/>
</dbReference>
<sequence>MSGRGKGGKGLGKGGAKRHRKILRDNIQGITKPAIRRLARRGGVKRISGLIYEETRGVLKVFLENVIRDSVTYTEHAKRKTVTALDVVYALKRQGRVLYGFDNTDKRGIGYVMGFMRRAEEVELLQLQDSDNPYLIYQPPFAYSLPSQMLVIGIVLTLCTVLLSHLSFTAQYHFPLSKLNFLLQTLAVLSLLTKVSAELALASIKLYDISSIWPYMFEYTAIDIPYIEWDVWKTGAWLAMLAIVSALVNLTHIQFLTLLFPSDLEQLLIFTILGPLAVVGAALTFCDLSSSDSTIKTAESIKNVCNSTLTLLFTAALIIWGGVINRRRAWRTDGGTAAFGVFAIALAVLGTAVNFLIVKEDEVPWLQSVEWAIVMWQSWLGFWWWVGAGMGIGEVEDRRARKTKKQKLKRRNKNRTVESQVESMFTDNGENQAVKRRWRSSHNNTNNIHNTPQTSSSDSPETSSDTFLFRFSPSYLVSYVYNSLKRAHNAAARIQAKEYKKKQEQHERRWGPGEFAMSSINPIPQHSQLSTTDEDTEALKSERGERSWFKWSERFRRRRADEW</sequence>
<feature type="region of interest" description="Disordered" evidence="10">
    <location>
        <begin position="440"/>
        <end position="463"/>
    </location>
</feature>
<dbReference type="PANTHER" id="PTHR10484">
    <property type="entry name" value="HISTONE H4"/>
    <property type="match status" value="1"/>
</dbReference>
<keyword evidence="7 9" id="KW-0539">Nucleus</keyword>
<feature type="compositionally biased region" description="Low complexity" evidence="10">
    <location>
        <begin position="441"/>
        <end position="463"/>
    </location>
</feature>
<feature type="region of interest" description="Disordered" evidence="10">
    <location>
        <begin position="521"/>
        <end position="544"/>
    </location>
</feature>
<proteinExistence type="inferred from homology"/>
<dbReference type="GO" id="GO:0000786">
    <property type="term" value="C:nucleosome"/>
    <property type="evidence" value="ECO:0007669"/>
    <property type="project" value="UniProtKB-KW"/>
</dbReference>
<keyword evidence="11" id="KW-0812">Transmembrane</keyword>
<evidence type="ECO:0000256" key="8">
    <source>
        <dbReference type="ARBA" id="ARBA00023269"/>
    </source>
</evidence>
<evidence type="ECO:0000256" key="10">
    <source>
        <dbReference type="SAM" id="MobiDB-lite"/>
    </source>
</evidence>
<comment type="subcellular location">
    <subcellularLocation>
        <location evidence="3">Chromosome</location>
    </subcellularLocation>
    <subcellularLocation>
        <location evidence="2">Nucleus</location>
    </subcellularLocation>
</comment>
<feature type="compositionally biased region" description="Polar residues" evidence="10">
    <location>
        <begin position="521"/>
        <end position="531"/>
    </location>
</feature>
<feature type="transmembrane region" description="Helical" evidence="11">
    <location>
        <begin position="267"/>
        <end position="286"/>
    </location>
</feature>
<dbReference type="PRINTS" id="PR00623">
    <property type="entry name" value="HISTONEH4"/>
</dbReference>
<protein>
    <recommendedName>
        <fullName evidence="9">Histone H4</fullName>
    </recommendedName>
</protein>
<dbReference type="Gene3D" id="1.10.20.10">
    <property type="entry name" value="Histone, subunit A"/>
    <property type="match status" value="1"/>
</dbReference>